<evidence type="ECO:0000256" key="1">
    <source>
        <dbReference type="SAM" id="MobiDB-lite"/>
    </source>
</evidence>
<organism evidence="2 3">
    <name type="scientific">Streptomyces shenzhenensis</name>
    <dbReference type="NCBI Taxonomy" id="943815"/>
    <lineage>
        <taxon>Bacteria</taxon>
        <taxon>Bacillati</taxon>
        <taxon>Actinomycetota</taxon>
        <taxon>Actinomycetes</taxon>
        <taxon>Kitasatosporales</taxon>
        <taxon>Streptomycetaceae</taxon>
        <taxon>Streptomyces</taxon>
    </lineage>
</organism>
<accession>A0A3M0IVR6</accession>
<gene>
    <name evidence="2" type="ORF">CTZ28_08620</name>
</gene>
<name>A0A3M0IVR6_9ACTN</name>
<dbReference type="Proteomes" id="UP000270471">
    <property type="component" value="Unassembled WGS sequence"/>
</dbReference>
<evidence type="ECO:0000313" key="3">
    <source>
        <dbReference type="Proteomes" id="UP000270471"/>
    </source>
</evidence>
<evidence type="ECO:0000313" key="2">
    <source>
        <dbReference type="EMBL" id="RMB86316.1"/>
    </source>
</evidence>
<proteinExistence type="predicted"/>
<feature type="compositionally biased region" description="Pro residues" evidence="1">
    <location>
        <begin position="1"/>
        <end position="20"/>
    </location>
</feature>
<comment type="caution">
    <text evidence="2">The sequence shown here is derived from an EMBL/GenBank/DDBJ whole genome shotgun (WGS) entry which is preliminary data.</text>
</comment>
<feature type="compositionally biased region" description="Low complexity" evidence="1">
    <location>
        <begin position="51"/>
        <end position="60"/>
    </location>
</feature>
<protein>
    <submittedName>
        <fullName evidence="2">Uncharacterized protein</fullName>
    </submittedName>
</protein>
<dbReference type="RefSeq" id="WP_121888681.1">
    <property type="nucleotide sequence ID" value="NZ_JBEXWZ010000019.1"/>
</dbReference>
<feature type="compositionally biased region" description="Polar residues" evidence="1">
    <location>
        <begin position="61"/>
        <end position="70"/>
    </location>
</feature>
<keyword evidence="3" id="KW-1185">Reference proteome</keyword>
<sequence>MPAPAHLPLPAPCTPVPGPTAAPDDAPFCVFSAEGAHTETPLTSEPPLPAAEPLTSEPPLTDQTALTSESDAIADPIGPVR</sequence>
<feature type="region of interest" description="Disordered" evidence="1">
    <location>
        <begin position="1"/>
        <end position="81"/>
    </location>
</feature>
<dbReference type="EMBL" id="PENI01000004">
    <property type="protein sequence ID" value="RMB86316.1"/>
    <property type="molecule type" value="Genomic_DNA"/>
</dbReference>
<reference evidence="2 3" key="1">
    <citation type="submission" date="2017-11" db="EMBL/GenBank/DDBJ databases">
        <title>Draft genome of actinobacteria isolated from guarana (Paullinia cupana (Mart.) Ducke.</title>
        <authorList>
            <person name="Siqueira K.A."/>
            <person name="Liotti R.G."/>
            <person name="Mendes T.A.O."/>
            <person name="Soares M.A."/>
        </authorList>
    </citation>
    <scope>NUCLEOTIDE SEQUENCE [LARGE SCALE GENOMIC DNA]</scope>
    <source>
        <strain evidence="2 3">193</strain>
    </source>
</reference>
<dbReference type="AlphaFoldDB" id="A0A3M0IVR6"/>